<protein>
    <submittedName>
        <fullName evidence="2">Phosphoprotein</fullName>
    </submittedName>
</protein>
<evidence type="ECO:0000313" key="3">
    <source>
        <dbReference type="Proteomes" id="UP000164199"/>
    </source>
</evidence>
<dbReference type="GeneID" id="32707875"/>
<dbReference type="Proteomes" id="UP000164199">
    <property type="component" value="Segment"/>
</dbReference>
<evidence type="ECO:0000256" key="1">
    <source>
        <dbReference type="SAM" id="MobiDB-lite"/>
    </source>
</evidence>
<dbReference type="EMBL" id="KM205014">
    <property type="protein sequence ID" value="AJR28518.1"/>
    <property type="molecule type" value="Viral_cRNA"/>
</dbReference>
<keyword evidence="3" id="KW-1185">Reference proteome</keyword>
<name>A0A0D3R1I8_9RHAB</name>
<dbReference type="KEGG" id="vg:32707875"/>
<feature type="region of interest" description="Disordered" evidence="1">
    <location>
        <begin position="17"/>
        <end position="56"/>
    </location>
</feature>
<accession>A0A0D3R1I8</accession>
<proteinExistence type="predicted"/>
<reference evidence="2 3" key="1">
    <citation type="journal article" date="2015" name="PLoS Pathog.">
        <title>Evolution of genome size and complexity in the rhabdoviridae.</title>
        <authorList>
            <person name="Walker P.J."/>
            <person name="Firth C."/>
            <person name="Widen S.G."/>
            <person name="Blasdell K.R."/>
            <person name="Guzman H."/>
            <person name="Wood T.G."/>
            <person name="Paradkar P.N."/>
            <person name="Holmes E.C."/>
            <person name="Tesh R.B."/>
            <person name="Vasilakis N."/>
        </authorList>
    </citation>
    <scope>NUCLEOTIDE SEQUENCE [LARGE SCALE GENOMIC DNA]</scope>
    <source>
        <strain evidence="2">BeAr185559</strain>
    </source>
</reference>
<dbReference type="OrthoDB" id="24643at10239"/>
<evidence type="ECO:0000313" key="2">
    <source>
        <dbReference type="EMBL" id="AJR28518.1"/>
    </source>
</evidence>
<sequence length="229" mass="25576">MDRVKKLQSFGAGINWEGIDTSLSSSKDDDLEDDPTVFPEMEPQHSGDTDWADAVLNPKELPPSLEEKKRDDNFHQIGEIRLPNHLTASEELDLVNDIERFISQIGGNFVYEMRSYSKSKRVLAISEKLTGKCTPAKTIPIPPDPPGPKEIAEAQLKGPLFEVLKDLDDGLTVKKRSGGTAKLYASSLDADLDKLDVTRIYTDKKSAFKAILKCSPKRQFISSMFVFPY</sequence>
<dbReference type="RefSeq" id="YP_009361961.1">
    <property type="nucleotide sequence ID" value="NC_034448.1"/>
</dbReference>
<organism evidence="2 3">
    <name type="scientific">Mosqueiro virus</name>
    <dbReference type="NCBI Taxonomy" id="200403"/>
    <lineage>
        <taxon>Viruses</taxon>
        <taxon>Riboviria</taxon>
        <taxon>Orthornavirae</taxon>
        <taxon>Negarnaviricota</taxon>
        <taxon>Haploviricotina</taxon>
        <taxon>Monjiviricetes</taxon>
        <taxon>Mononegavirales</taxon>
        <taxon>Rhabdoviridae</taxon>
        <taxon>Alpharhabdovirinae</taxon>
        <taxon>Hapavirus</taxon>
        <taxon>Hapavirus mosqueiro</taxon>
    </lineage>
</organism>